<keyword evidence="2" id="KW-1185">Reference proteome</keyword>
<comment type="caution">
    <text evidence="1">The sequence shown here is derived from an EMBL/GenBank/DDBJ whole genome shotgun (WGS) entry which is preliminary data.</text>
</comment>
<dbReference type="EMBL" id="CM055093">
    <property type="protein sequence ID" value="KAJ7567399.1"/>
    <property type="molecule type" value="Genomic_DNA"/>
</dbReference>
<gene>
    <name evidence="1" type="ORF">O6H91_02G145500</name>
</gene>
<organism evidence="1 2">
    <name type="scientific">Diphasiastrum complanatum</name>
    <name type="common">Issler's clubmoss</name>
    <name type="synonym">Lycopodium complanatum</name>
    <dbReference type="NCBI Taxonomy" id="34168"/>
    <lineage>
        <taxon>Eukaryota</taxon>
        <taxon>Viridiplantae</taxon>
        <taxon>Streptophyta</taxon>
        <taxon>Embryophyta</taxon>
        <taxon>Tracheophyta</taxon>
        <taxon>Lycopodiopsida</taxon>
        <taxon>Lycopodiales</taxon>
        <taxon>Lycopodiaceae</taxon>
        <taxon>Lycopodioideae</taxon>
        <taxon>Diphasiastrum</taxon>
    </lineage>
</organism>
<proteinExistence type="predicted"/>
<evidence type="ECO:0000313" key="2">
    <source>
        <dbReference type="Proteomes" id="UP001162992"/>
    </source>
</evidence>
<name>A0ACC2ELK5_DIPCM</name>
<accession>A0ACC2ELK5</accession>
<evidence type="ECO:0000313" key="1">
    <source>
        <dbReference type="EMBL" id="KAJ7567399.1"/>
    </source>
</evidence>
<sequence length="599" mass="66912">MERTEELCKEINKCILGLVNHAPCVRYEALLDLSKLILPDCQCQRELPLIQKECVQCEKCLRLRKIIDGIVIKAILRRVSDLLEKCRRLAVETMIGILQVFTTNVLSLLPYVLPVISERLPLEAVQNATSPEVEYKSVVVEPSEEVRVLLTKLLRLLIKAANKFICPFASNVASTLMAVANDSCPEVLLEAFVALELLGEIMEDKLKPISKQLVSVVLHSLSHNHSKVRMGAIRAIHRLVLCGAHESIYKLTAFQDPNLIPIRAFYHPDVKTQYLALLASDKNVSVRRELLQTITSWLQNLCERKEHEVRLLPYVVSALNDSNPEIQDLAFTLMEELGKRYEIENESDVADVKHYLPEDTSNNPTVIAGEPLPPPFKCRPCLGARIMVRGCLGLLLHAIGADLQAWTCGTKSLAANFLHTILIFAEEHSTMHLQPLVIMLIKGSKDSLIADKMFECAKLMGYFVDPSAYLPILLPQITGEISGNITSEQAGRVIKLLSFFMHGSSPTVLTAHIPDICSTITEQELLTSLHQEVAEGMVMLCKRMVVALRGECEETLSVLWILINAIAVGELCRRSTIEVSHALLAVVMHTLSICQRLYQ</sequence>
<dbReference type="Proteomes" id="UP001162992">
    <property type="component" value="Chromosome 2"/>
</dbReference>
<reference evidence="2" key="1">
    <citation type="journal article" date="2024" name="Proc. Natl. Acad. Sci. U.S.A.">
        <title>Extraordinary preservation of gene collinearity over three hundred million years revealed in homosporous lycophytes.</title>
        <authorList>
            <person name="Li C."/>
            <person name="Wickell D."/>
            <person name="Kuo L.Y."/>
            <person name="Chen X."/>
            <person name="Nie B."/>
            <person name="Liao X."/>
            <person name="Peng D."/>
            <person name="Ji J."/>
            <person name="Jenkins J."/>
            <person name="Williams M."/>
            <person name="Shu S."/>
            <person name="Plott C."/>
            <person name="Barry K."/>
            <person name="Rajasekar S."/>
            <person name="Grimwood J."/>
            <person name="Han X."/>
            <person name="Sun S."/>
            <person name="Hou Z."/>
            <person name="He W."/>
            <person name="Dai G."/>
            <person name="Sun C."/>
            <person name="Schmutz J."/>
            <person name="Leebens-Mack J.H."/>
            <person name="Li F.W."/>
            <person name="Wang L."/>
        </authorList>
    </citation>
    <scope>NUCLEOTIDE SEQUENCE [LARGE SCALE GENOMIC DNA]</scope>
    <source>
        <strain evidence="2">cv. PW_Plant_1</strain>
    </source>
</reference>
<protein>
    <submittedName>
        <fullName evidence="1">Uncharacterized protein</fullName>
    </submittedName>
</protein>